<feature type="compositionally biased region" description="Basic and acidic residues" evidence="7">
    <location>
        <begin position="573"/>
        <end position="582"/>
    </location>
</feature>
<dbReference type="AlphaFoldDB" id="A0A2J6S3T3"/>
<evidence type="ECO:0000256" key="5">
    <source>
        <dbReference type="ARBA" id="ARBA00023163"/>
    </source>
</evidence>
<dbReference type="PANTHER" id="PTHR36206:SF4">
    <property type="entry name" value="HYPOTHETICAL CONSERVED PROTEIN (EUROFUNG)-RELATED"/>
    <property type="match status" value="1"/>
</dbReference>
<feature type="domain" description="Zn(2)-C6 fungal-type" evidence="8">
    <location>
        <begin position="33"/>
        <end position="62"/>
    </location>
</feature>
<dbReference type="InterPro" id="IPR036864">
    <property type="entry name" value="Zn2-C6_fun-type_DNA-bd_sf"/>
</dbReference>
<feature type="region of interest" description="Disordered" evidence="7">
    <location>
        <begin position="1"/>
        <end position="24"/>
    </location>
</feature>
<dbReference type="SUPFAM" id="SSF57701">
    <property type="entry name" value="Zn2/Cys6 DNA-binding domain"/>
    <property type="match status" value="1"/>
</dbReference>
<evidence type="ECO:0000313" key="10">
    <source>
        <dbReference type="Proteomes" id="UP000235786"/>
    </source>
</evidence>
<dbReference type="Pfam" id="PF00172">
    <property type="entry name" value="Zn_clus"/>
    <property type="match status" value="1"/>
</dbReference>
<dbReference type="GO" id="GO:0008270">
    <property type="term" value="F:zinc ion binding"/>
    <property type="evidence" value="ECO:0007669"/>
    <property type="project" value="InterPro"/>
</dbReference>
<evidence type="ECO:0000256" key="3">
    <source>
        <dbReference type="ARBA" id="ARBA00023015"/>
    </source>
</evidence>
<dbReference type="SMART" id="SM00066">
    <property type="entry name" value="GAL4"/>
    <property type="match status" value="1"/>
</dbReference>
<dbReference type="PRINTS" id="PR00755">
    <property type="entry name" value="AFLATOXINBRP"/>
</dbReference>
<dbReference type="EMBL" id="KZ613940">
    <property type="protein sequence ID" value="PMD45407.1"/>
    <property type="molecule type" value="Genomic_DNA"/>
</dbReference>
<dbReference type="PROSITE" id="PS00463">
    <property type="entry name" value="ZN2_CY6_FUNGAL_1"/>
    <property type="match status" value="1"/>
</dbReference>
<dbReference type="OrthoDB" id="2593732at2759"/>
<keyword evidence="3" id="KW-0805">Transcription regulation</keyword>
<dbReference type="CDD" id="cd00067">
    <property type="entry name" value="GAL4"/>
    <property type="match status" value="1"/>
</dbReference>
<keyword evidence="10" id="KW-1185">Reference proteome</keyword>
<dbReference type="GO" id="GO:0003677">
    <property type="term" value="F:DNA binding"/>
    <property type="evidence" value="ECO:0007669"/>
    <property type="project" value="UniProtKB-KW"/>
</dbReference>
<gene>
    <name evidence="9" type="ORF">L207DRAFT_524776</name>
</gene>
<organism evidence="9 10">
    <name type="scientific">Hyaloscypha variabilis (strain UAMH 11265 / GT02V1 / F)</name>
    <name type="common">Meliniomyces variabilis</name>
    <dbReference type="NCBI Taxonomy" id="1149755"/>
    <lineage>
        <taxon>Eukaryota</taxon>
        <taxon>Fungi</taxon>
        <taxon>Dikarya</taxon>
        <taxon>Ascomycota</taxon>
        <taxon>Pezizomycotina</taxon>
        <taxon>Leotiomycetes</taxon>
        <taxon>Helotiales</taxon>
        <taxon>Hyaloscyphaceae</taxon>
        <taxon>Hyaloscypha</taxon>
        <taxon>Hyaloscypha variabilis</taxon>
    </lineage>
</organism>
<dbReference type="InterPro" id="IPR001138">
    <property type="entry name" value="Zn2Cys6_DnaBD"/>
</dbReference>
<name>A0A2J6S3T3_HYAVF</name>
<evidence type="ECO:0000256" key="7">
    <source>
        <dbReference type="SAM" id="MobiDB-lite"/>
    </source>
</evidence>
<dbReference type="PROSITE" id="PS50048">
    <property type="entry name" value="ZN2_CY6_FUNGAL_2"/>
    <property type="match status" value="1"/>
</dbReference>
<evidence type="ECO:0000256" key="1">
    <source>
        <dbReference type="ARBA" id="ARBA00022723"/>
    </source>
</evidence>
<proteinExistence type="predicted"/>
<protein>
    <recommendedName>
        <fullName evidence="8">Zn(2)-C6 fungal-type domain-containing protein</fullName>
    </recommendedName>
</protein>
<dbReference type="InterPro" id="IPR052360">
    <property type="entry name" value="Transcr_Regulatory_Proteins"/>
</dbReference>
<dbReference type="PANTHER" id="PTHR36206">
    <property type="entry name" value="ASPERCRYPTIN BIOSYNTHESIS CLUSTER-SPECIFIC TRANSCRIPTION REGULATOR ATNN-RELATED"/>
    <property type="match status" value="1"/>
</dbReference>
<dbReference type="Gene3D" id="4.10.240.10">
    <property type="entry name" value="Zn(2)-C6 fungal-type DNA-binding domain"/>
    <property type="match status" value="1"/>
</dbReference>
<keyword evidence="4" id="KW-0238">DNA-binding</keyword>
<keyword evidence="5" id="KW-0804">Transcription</keyword>
<evidence type="ECO:0000256" key="6">
    <source>
        <dbReference type="ARBA" id="ARBA00023242"/>
    </source>
</evidence>
<keyword evidence="1" id="KW-0479">Metal-binding</keyword>
<evidence type="ECO:0000256" key="2">
    <source>
        <dbReference type="ARBA" id="ARBA00022833"/>
    </source>
</evidence>
<dbReference type="InterPro" id="IPR021858">
    <property type="entry name" value="Fun_TF"/>
</dbReference>
<reference evidence="9 10" key="1">
    <citation type="submission" date="2016-04" db="EMBL/GenBank/DDBJ databases">
        <title>A degradative enzymes factory behind the ericoid mycorrhizal symbiosis.</title>
        <authorList>
            <consortium name="DOE Joint Genome Institute"/>
            <person name="Martino E."/>
            <person name="Morin E."/>
            <person name="Grelet G."/>
            <person name="Kuo A."/>
            <person name="Kohler A."/>
            <person name="Daghino S."/>
            <person name="Barry K."/>
            <person name="Choi C."/>
            <person name="Cichocki N."/>
            <person name="Clum A."/>
            <person name="Copeland A."/>
            <person name="Hainaut M."/>
            <person name="Haridas S."/>
            <person name="Labutti K."/>
            <person name="Lindquist E."/>
            <person name="Lipzen A."/>
            <person name="Khouja H.-R."/>
            <person name="Murat C."/>
            <person name="Ohm R."/>
            <person name="Olson A."/>
            <person name="Spatafora J."/>
            <person name="Veneault-Fourrey C."/>
            <person name="Henrissat B."/>
            <person name="Grigoriev I."/>
            <person name="Martin F."/>
            <person name="Perotto S."/>
        </authorList>
    </citation>
    <scope>NUCLEOTIDE SEQUENCE [LARGE SCALE GENOMIC DNA]</scope>
    <source>
        <strain evidence="9 10">F</strain>
    </source>
</reference>
<dbReference type="GO" id="GO:0000981">
    <property type="term" value="F:DNA-binding transcription factor activity, RNA polymerase II-specific"/>
    <property type="evidence" value="ECO:0007669"/>
    <property type="project" value="InterPro"/>
</dbReference>
<evidence type="ECO:0000256" key="4">
    <source>
        <dbReference type="ARBA" id="ARBA00023125"/>
    </source>
</evidence>
<evidence type="ECO:0000313" key="9">
    <source>
        <dbReference type="EMBL" id="PMD45407.1"/>
    </source>
</evidence>
<dbReference type="Proteomes" id="UP000235786">
    <property type="component" value="Unassembled WGS sequence"/>
</dbReference>
<feature type="region of interest" description="Disordered" evidence="7">
    <location>
        <begin position="563"/>
        <end position="582"/>
    </location>
</feature>
<keyword evidence="2" id="KW-0862">Zinc</keyword>
<keyword evidence="6" id="KW-0539">Nucleus</keyword>
<dbReference type="STRING" id="1149755.A0A2J6S3T3"/>
<dbReference type="Pfam" id="PF11951">
    <property type="entry name" value="Fungal_trans_2"/>
    <property type="match status" value="1"/>
</dbReference>
<evidence type="ECO:0000259" key="8">
    <source>
        <dbReference type="PROSITE" id="PS50048"/>
    </source>
</evidence>
<accession>A0A2J6S3T3</accession>
<sequence length="582" mass="65350">MQLVEKNPRPPKAGTASAAETAKRQYHRKSRFGCSSCKKRRIKCDEAKPACKRCIDSGVSCTGYFSVPAADTQPQSTKKELLPLIPAVAKRLSVICPPSQLEGSSDEDKRTFRFFCSETGPMLSGYFDADFWNHFLIQFSHHSPAIWHSVLALSAFHEQRLLSEDPTRGNVDFFHRRYALQQYNQAIDHLTGRVSTGKATTEIVLMCCLLFINIETLLGNIPGALIHVCGGIQIVRSWKQDRANTASSRLSPKFIENNLIPIFDQLNQLTFSHGRAAPPILEVEIGLGEPENEWFAGILEARASLLRVVSCAQQFIVTFGACDTGQNIAQRHAEVFQKHRLLFRIQRWEAALNALLARPNMAHLSRGDKRAVAFLRLQYNLVWIAISNFKNTSETSFDGYLANFEAIVDLAESSIDTECGTSWSRHWANSSCQRQNIPPLFLTATKCRNPTIRHKALPLLKNSLTGDRSWRGGHMISLAERVVELEEEGLEDVTDLKGDVVPSEWARIYETGIEPVTVDGHRVDLVTFKRKGSENDKRWREKKEYIGGPNISWAEVLDRLVTSESPEPVTEAEDLKASSESL</sequence>